<dbReference type="EMBL" id="JAYRBN010000035">
    <property type="protein sequence ID" value="KAL2747385.1"/>
    <property type="molecule type" value="Genomic_DNA"/>
</dbReference>
<evidence type="ECO:0000313" key="2">
    <source>
        <dbReference type="EMBL" id="KAL2747385.1"/>
    </source>
</evidence>
<evidence type="ECO:0000256" key="1">
    <source>
        <dbReference type="SAM" id="Phobius"/>
    </source>
</evidence>
<proteinExistence type="predicted"/>
<protein>
    <submittedName>
        <fullName evidence="2">Uncharacterized protein</fullName>
    </submittedName>
</protein>
<keyword evidence="1" id="KW-0472">Membrane</keyword>
<dbReference type="AlphaFoldDB" id="A0ABD2CRU8"/>
<accession>A0ABD2CRU8</accession>
<reference evidence="2 3" key="1">
    <citation type="journal article" date="2024" name="Ann. Entomol. Soc. Am.">
        <title>Genomic analyses of the southern and eastern yellowjacket wasps (Hymenoptera: Vespidae) reveal evolutionary signatures of social life.</title>
        <authorList>
            <person name="Catto M.A."/>
            <person name="Caine P.B."/>
            <person name="Orr S.E."/>
            <person name="Hunt B.G."/>
            <person name="Goodisman M.A.D."/>
        </authorList>
    </citation>
    <scope>NUCLEOTIDE SEQUENCE [LARGE SCALE GENOMIC DNA]</scope>
    <source>
        <strain evidence="2">232</strain>
        <tissue evidence="2">Head and thorax</tissue>
    </source>
</reference>
<dbReference type="Proteomes" id="UP001607303">
    <property type="component" value="Unassembled WGS sequence"/>
</dbReference>
<comment type="caution">
    <text evidence="2">The sequence shown here is derived from an EMBL/GenBank/DDBJ whole genome shotgun (WGS) entry which is preliminary data.</text>
</comment>
<feature type="transmembrane region" description="Helical" evidence="1">
    <location>
        <begin position="6"/>
        <end position="29"/>
    </location>
</feature>
<gene>
    <name evidence="2" type="ORF">V1477_004077</name>
</gene>
<evidence type="ECO:0000313" key="3">
    <source>
        <dbReference type="Proteomes" id="UP001607303"/>
    </source>
</evidence>
<name>A0ABD2CRU8_VESMC</name>
<keyword evidence="1" id="KW-0812">Transmembrane</keyword>
<keyword evidence="1" id="KW-1133">Transmembrane helix</keyword>
<organism evidence="2 3">
    <name type="scientific">Vespula maculifrons</name>
    <name type="common">Eastern yellow jacket</name>
    <name type="synonym">Wasp</name>
    <dbReference type="NCBI Taxonomy" id="7453"/>
    <lineage>
        <taxon>Eukaryota</taxon>
        <taxon>Metazoa</taxon>
        <taxon>Ecdysozoa</taxon>
        <taxon>Arthropoda</taxon>
        <taxon>Hexapoda</taxon>
        <taxon>Insecta</taxon>
        <taxon>Pterygota</taxon>
        <taxon>Neoptera</taxon>
        <taxon>Endopterygota</taxon>
        <taxon>Hymenoptera</taxon>
        <taxon>Apocrita</taxon>
        <taxon>Aculeata</taxon>
        <taxon>Vespoidea</taxon>
        <taxon>Vespidae</taxon>
        <taxon>Vespinae</taxon>
        <taxon>Vespula</taxon>
    </lineage>
</organism>
<keyword evidence="3" id="KW-1185">Reference proteome</keyword>
<sequence length="70" mass="8008">MSDHEVIKMIGCSSLVLTIVIECVLWLWLGHEAKKRLYAEEAPTYCGSRGQLFGYKVIFEVSTEHFENNS</sequence>